<evidence type="ECO:0000313" key="5">
    <source>
        <dbReference type="EMBL" id="OVA15027.1"/>
    </source>
</evidence>
<dbReference type="InterPro" id="IPR015915">
    <property type="entry name" value="Kelch-typ_b-propeller"/>
</dbReference>
<comment type="caution">
    <text evidence="5">The sequence shown here is derived from an EMBL/GenBank/DDBJ whole genome shotgun (WGS) entry which is preliminary data.</text>
</comment>
<dbReference type="Pfam" id="PF01344">
    <property type="entry name" value="Kelch_1"/>
    <property type="match status" value="1"/>
</dbReference>
<protein>
    <recommendedName>
        <fullName evidence="4">Acyl-CoA-binding domain-containing protein</fullName>
    </recommendedName>
</protein>
<dbReference type="Proteomes" id="UP000195402">
    <property type="component" value="Unassembled WGS sequence"/>
</dbReference>
<dbReference type="InterPro" id="IPR006652">
    <property type="entry name" value="Kelch_1"/>
</dbReference>
<sequence>MFGFSRRRMKLGRLKVHLSDTTQGTRSPIRHIKRHSKSEGETAAPAKVKSDELNRQCLTTGDELKNCESESSEGWMVLATSGEKPAPRFNHAATVIGDKMVVVGGESGQALLDDVQVLSFEKFTWTKASSKLYLSPTSLPLKIPACKGHSMVPWGKKALLIGGKTDPTSDRISVWAFDTETECWSLMEAKGEVPVARSGHTVTLAGSVLILFGGEDAKRKKLNDLHMFDLKSLMWLPLHYTGTGPSARSNHVAALYDDKILFIFGGASKSRTLNDLYSLDFETMIWTRIKIRGFHPSPRAGSCGHLCGNKWYIAGGGSKKKRHAETLVFDVLKLEWSVAVASSPSSITSNKVFSLVLVEHKEKVFLVAFGGYKKEPSNQIEVLVMERSEEPMGWQSTANRVPGQALYENCSNIIRLSGKPGNGARQCPVDSVVRRNIASVLENHGSGRKSISVSTLVDSNPISGNFSLSKQFHNEEEHKMASAMLNNLEDENYKEPDNCSIPKNSSLQAMEQRIRTLDTGVQTDFSGEADGKTVGLCQLYETKIAGLIRKNGMLEGQLATAMTSKEAAEKNLSSVIKSKQDMEKKLADTVKEMEMLKEKLTSIELAQDEANSLSNIVHSDNVRLEHDVAFLKAVLDDTQKELHSTRGVLAGERARAFQLQVEVFHLKQRLQSVENRAPTPRKPFHM</sequence>
<name>A0A200QX14_MACCD</name>
<accession>A0A200QX14</accession>
<keyword evidence="6" id="KW-1185">Reference proteome</keyword>
<dbReference type="InterPro" id="IPR056819">
    <property type="entry name" value="ACBP4-6_C"/>
</dbReference>
<organism evidence="5 6">
    <name type="scientific">Macleaya cordata</name>
    <name type="common">Five-seeded plume-poppy</name>
    <name type="synonym">Bocconia cordata</name>
    <dbReference type="NCBI Taxonomy" id="56857"/>
    <lineage>
        <taxon>Eukaryota</taxon>
        <taxon>Viridiplantae</taxon>
        <taxon>Streptophyta</taxon>
        <taxon>Embryophyta</taxon>
        <taxon>Tracheophyta</taxon>
        <taxon>Spermatophyta</taxon>
        <taxon>Magnoliopsida</taxon>
        <taxon>Ranunculales</taxon>
        <taxon>Papaveraceae</taxon>
        <taxon>Papaveroideae</taxon>
        <taxon>Macleaya</taxon>
    </lineage>
</organism>
<dbReference type="PANTHER" id="PTHR46093">
    <property type="entry name" value="ACYL-COA-BINDING DOMAIN-CONTAINING PROTEIN 5"/>
    <property type="match status" value="1"/>
</dbReference>
<dbReference type="Pfam" id="PF24922">
    <property type="entry name" value="ACBP4_C"/>
    <property type="match status" value="1"/>
</dbReference>
<gene>
    <name evidence="5" type="ORF">BVC80_949g34</name>
</gene>
<dbReference type="FunCoup" id="A0A200QX14">
    <property type="interactions" value="1500"/>
</dbReference>
<dbReference type="Gene3D" id="2.120.10.80">
    <property type="entry name" value="Kelch-type beta propeller"/>
    <property type="match status" value="2"/>
</dbReference>
<dbReference type="Pfam" id="PF24681">
    <property type="entry name" value="Kelch_KLHDC2_KLHL20_DRC7"/>
    <property type="match status" value="1"/>
</dbReference>
<reference evidence="5 6" key="1">
    <citation type="journal article" date="2017" name="Mol. Plant">
        <title>The Genome of Medicinal Plant Macleaya cordata Provides New Insights into Benzylisoquinoline Alkaloids Metabolism.</title>
        <authorList>
            <person name="Liu X."/>
            <person name="Liu Y."/>
            <person name="Huang P."/>
            <person name="Ma Y."/>
            <person name="Qing Z."/>
            <person name="Tang Q."/>
            <person name="Cao H."/>
            <person name="Cheng P."/>
            <person name="Zheng Y."/>
            <person name="Yuan Z."/>
            <person name="Zhou Y."/>
            <person name="Liu J."/>
            <person name="Tang Z."/>
            <person name="Zhuo Y."/>
            <person name="Zhang Y."/>
            <person name="Yu L."/>
            <person name="Huang J."/>
            <person name="Yang P."/>
            <person name="Peng Q."/>
            <person name="Zhang J."/>
            <person name="Jiang W."/>
            <person name="Zhang Z."/>
            <person name="Lin K."/>
            <person name="Ro D.K."/>
            <person name="Chen X."/>
            <person name="Xiong X."/>
            <person name="Shang Y."/>
            <person name="Huang S."/>
            <person name="Zeng J."/>
        </authorList>
    </citation>
    <scope>NUCLEOTIDE SEQUENCE [LARGE SCALE GENOMIC DNA]</scope>
    <source>
        <strain evidence="6">cv. BLH2017</strain>
        <tissue evidence="5">Root</tissue>
    </source>
</reference>
<keyword evidence="1" id="KW-0880">Kelch repeat</keyword>
<dbReference type="AlphaFoldDB" id="A0A200QX14"/>
<evidence type="ECO:0000256" key="1">
    <source>
        <dbReference type="ARBA" id="ARBA00022441"/>
    </source>
</evidence>
<dbReference type="EMBL" id="MVGT01000924">
    <property type="protein sequence ID" value="OVA15027.1"/>
    <property type="molecule type" value="Genomic_DNA"/>
</dbReference>
<dbReference type="PANTHER" id="PTHR46093:SF4">
    <property type="entry name" value="GALACTOSE OXIDASE_KELCH REPEAT SUPERFAMILY PROTEIN"/>
    <property type="match status" value="1"/>
</dbReference>
<dbReference type="InParanoid" id="A0A200QX14"/>
<evidence type="ECO:0000259" key="4">
    <source>
        <dbReference type="Pfam" id="PF24922"/>
    </source>
</evidence>
<evidence type="ECO:0000313" key="6">
    <source>
        <dbReference type="Proteomes" id="UP000195402"/>
    </source>
</evidence>
<keyword evidence="3" id="KW-0175">Coiled coil</keyword>
<evidence type="ECO:0000256" key="2">
    <source>
        <dbReference type="ARBA" id="ARBA00022737"/>
    </source>
</evidence>
<dbReference type="STRING" id="56857.A0A200QX14"/>
<dbReference type="SUPFAM" id="SSF117281">
    <property type="entry name" value="Kelch motif"/>
    <property type="match status" value="1"/>
</dbReference>
<feature type="domain" description="Acyl-CoA-binding" evidence="4">
    <location>
        <begin position="604"/>
        <end position="674"/>
    </location>
</feature>
<feature type="coiled-coil region" evidence="3">
    <location>
        <begin position="565"/>
        <end position="641"/>
    </location>
</feature>
<keyword evidence="2" id="KW-0677">Repeat</keyword>
<evidence type="ECO:0000256" key="3">
    <source>
        <dbReference type="SAM" id="Coils"/>
    </source>
</evidence>
<proteinExistence type="predicted"/>
<dbReference type="OrthoDB" id="10251809at2759"/>
<dbReference type="OMA" id="PNGEDQV"/>
<dbReference type="SUPFAM" id="SSF57997">
    <property type="entry name" value="Tropomyosin"/>
    <property type="match status" value="1"/>
</dbReference>